<accession>A0A7R8XMR0</accession>
<gene>
    <name evidence="2" type="ORF">DSTB1V02_LOCUS8927</name>
</gene>
<reference evidence="2" key="1">
    <citation type="submission" date="2020-11" db="EMBL/GenBank/DDBJ databases">
        <authorList>
            <person name="Tran Van P."/>
        </authorList>
    </citation>
    <scope>NUCLEOTIDE SEQUENCE</scope>
</reference>
<feature type="signal peptide" evidence="1">
    <location>
        <begin position="1"/>
        <end position="33"/>
    </location>
</feature>
<keyword evidence="3" id="KW-1185">Reference proteome</keyword>
<name>A0A7R8XMR0_9CRUS</name>
<keyword evidence="1" id="KW-0732">Signal</keyword>
<evidence type="ECO:0000313" key="2">
    <source>
        <dbReference type="EMBL" id="CAD7249126.1"/>
    </source>
</evidence>
<dbReference type="Proteomes" id="UP000677054">
    <property type="component" value="Unassembled WGS sequence"/>
</dbReference>
<feature type="chain" id="PRO_5036402550" evidence="1">
    <location>
        <begin position="34"/>
        <end position="139"/>
    </location>
</feature>
<organism evidence="2">
    <name type="scientific">Darwinula stevensoni</name>
    <dbReference type="NCBI Taxonomy" id="69355"/>
    <lineage>
        <taxon>Eukaryota</taxon>
        <taxon>Metazoa</taxon>
        <taxon>Ecdysozoa</taxon>
        <taxon>Arthropoda</taxon>
        <taxon>Crustacea</taxon>
        <taxon>Oligostraca</taxon>
        <taxon>Ostracoda</taxon>
        <taxon>Podocopa</taxon>
        <taxon>Podocopida</taxon>
        <taxon>Darwinulocopina</taxon>
        <taxon>Darwinuloidea</taxon>
        <taxon>Darwinulidae</taxon>
        <taxon>Darwinula</taxon>
    </lineage>
</organism>
<evidence type="ECO:0000313" key="3">
    <source>
        <dbReference type="Proteomes" id="UP000677054"/>
    </source>
</evidence>
<protein>
    <submittedName>
        <fullName evidence="2">Uncharacterized protein</fullName>
    </submittedName>
</protein>
<dbReference type="EMBL" id="LR901667">
    <property type="protein sequence ID" value="CAD7249126.1"/>
    <property type="molecule type" value="Genomic_DNA"/>
</dbReference>
<dbReference type="EMBL" id="CAJPEV010002150">
    <property type="protein sequence ID" value="CAG0895866.1"/>
    <property type="molecule type" value="Genomic_DNA"/>
</dbReference>
<dbReference type="OrthoDB" id="8195871at2759"/>
<sequence length="139" mass="16066">MRIMLCNPIFLGIGWRRMERLLLLVVMVALVQGDGCDQKCGRYLGTKGYRYCCMNFMRKRSPLSAVPDSVHQPVTVVKTRMGPFNAFRNLQSLLHPIGYRRIRGGFCGGECNVYYGMPSYRLCCMNFMRRRKRILPSSI</sequence>
<evidence type="ECO:0000256" key="1">
    <source>
        <dbReference type="SAM" id="SignalP"/>
    </source>
</evidence>
<proteinExistence type="predicted"/>
<dbReference type="AlphaFoldDB" id="A0A7R8XMR0"/>